<feature type="transmembrane region" description="Helical" evidence="1">
    <location>
        <begin position="52"/>
        <end position="72"/>
    </location>
</feature>
<dbReference type="PANTHER" id="PTHR34821:SF2">
    <property type="entry name" value="INNER MEMBRANE PROTEIN YDCZ"/>
    <property type="match status" value="1"/>
</dbReference>
<feature type="transmembrane region" description="Helical" evidence="1">
    <location>
        <begin position="12"/>
        <end position="37"/>
    </location>
</feature>
<evidence type="ECO:0000256" key="1">
    <source>
        <dbReference type="SAM" id="Phobius"/>
    </source>
</evidence>
<dbReference type="EMBL" id="SZOH01005234">
    <property type="protein sequence ID" value="TKI80401.1"/>
    <property type="molecule type" value="Genomic_DNA"/>
</dbReference>
<keyword evidence="1" id="KW-0472">Membrane</keyword>
<keyword evidence="1" id="KW-0812">Transmembrane</keyword>
<reference evidence="2 3" key="1">
    <citation type="journal article" date="2019" name="Environ. Microbiol.">
        <title>An active ?-lactamase is a part of an orchestrated cell wall stress resistance network of Bacillus subtilis and related rhizosphere species.</title>
        <authorList>
            <person name="Bucher T."/>
            <person name="Keren-Paz A."/>
            <person name="Hausser J."/>
            <person name="Olender T."/>
            <person name="Cytryn E."/>
            <person name="Kolodkin-Gal I."/>
        </authorList>
    </citation>
    <scope>NUCLEOTIDE SEQUENCE [LARGE SCALE GENOMIC DNA]</scope>
    <source>
        <strain evidence="2 3">I32</strain>
    </source>
</reference>
<dbReference type="InterPro" id="IPR006750">
    <property type="entry name" value="YdcZ"/>
</dbReference>
<evidence type="ECO:0000313" key="2">
    <source>
        <dbReference type="EMBL" id="TKI80401.1"/>
    </source>
</evidence>
<name>A0A9X9F0P0_BACCE</name>
<dbReference type="AlphaFoldDB" id="A0A9X9F0P0"/>
<keyword evidence="1" id="KW-1133">Transmembrane helix</keyword>
<dbReference type="GO" id="GO:0005886">
    <property type="term" value="C:plasma membrane"/>
    <property type="evidence" value="ECO:0007669"/>
    <property type="project" value="TreeGrafter"/>
</dbReference>
<protein>
    <submittedName>
        <fullName evidence="2">DMT family transporter</fullName>
    </submittedName>
</protein>
<accession>A0A9X9F0P0</accession>
<sequence length="83" mass="9128">TQFSVNAQLRTIVGSPIIASFISFTVGALVLFIVSLFGNRIQVKKEWFEAPWWMWTGGLLGAFYVLATTILMPRIGSAATVGY</sequence>
<feature type="non-terminal residue" evidence="2">
    <location>
        <position position="1"/>
    </location>
</feature>
<gene>
    <name evidence="2" type="ORF">FC695_43850</name>
</gene>
<dbReference type="PANTHER" id="PTHR34821">
    <property type="entry name" value="INNER MEMBRANE PROTEIN YDCZ"/>
    <property type="match status" value="1"/>
</dbReference>
<proteinExistence type="predicted"/>
<dbReference type="Pfam" id="PF04657">
    <property type="entry name" value="DMT_YdcZ"/>
    <property type="match status" value="1"/>
</dbReference>
<comment type="caution">
    <text evidence="2">The sequence shown here is derived from an EMBL/GenBank/DDBJ whole genome shotgun (WGS) entry which is preliminary data.</text>
</comment>
<feature type="non-terminal residue" evidence="2">
    <location>
        <position position="83"/>
    </location>
</feature>
<organism evidence="2 3">
    <name type="scientific">Bacillus cereus</name>
    <dbReference type="NCBI Taxonomy" id="1396"/>
    <lineage>
        <taxon>Bacteria</taxon>
        <taxon>Bacillati</taxon>
        <taxon>Bacillota</taxon>
        <taxon>Bacilli</taxon>
        <taxon>Bacillales</taxon>
        <taxon>Bacillaceae</taxon>
        <taxon>Bacillus</taxon>
        <taxon>Bacillus cereus group</taxon>
    </lineage>
</organism>
<evidence type="ECO:0000313" key="3">
    <source>
        <dbReference type="Proteomes" id="UP000308444"/>
    </source>
</evidence>
<dbReference type="Proteomes" id="UP000308444">
    <property type="component" value="Unassembled WGS sequence"/>
</dbReference>